<gene>
    <name evidence="1" type="ORF">ACFPOH_16810</name>
</gene>
<protein>
    <submittedName>
        <fullName evidence="1">Uncharacterized protein</fullName>
    </submittedName>
</protein>
<sequence>MKQHKQVALSLERQHLKYVKSYYKTLADINMCLGNIHRSIQPRIDKQKYRYATEYVNQYISYTNVWNIKFVYNLENPEVALLQIFHLDYIFEHEPENRFATERKLLEEQKERFFTVNPYKAEQIQSRKQEMLDYIKNRSEPSASEHEKPEAK</sequence>
<dbReference type="RefSeq" id="WP_342470592.1">
    <property type="nucleotide sequence ID" value="NZ_JBHSNQ010000195.1"/>
</dbReference>
<keyword evidence="2" id="KW-1185">Reference proteome</keyword>
<dbReference type="Proteomes" id="UP001595978">
    <property type="component" value="Unassembled WGS sequence"/>
</dbReference>
<accession>A0ABW0REZ1</accession>
<reference evidence="2" key="1">
    <citation type="journal article" date="2019" name="Int. J. Syst. Evol. Microbiol.">
        <title>The Global Catalogue of Microorganisms (GCM) 10K type strain sequencing project: providing services to taxonomists for standard genome sequencing and annotation.</title>
        <authorList>
            <consortium name="The Broad Institute Genomics Platform"/>
            <consortium name="The Broad Institute Genome Sequencing Center for Infectious Disease"/>
            <person name="Wu L."/>
            <person name="Ma J."/>
        </authorList>
    </citation>
    <scope>NUCLEOTIDE SEQUENCE [LARGE SCALE GENOMIC DNA]</scope>
    <source>
        <strain evidence="2">CCUG 56331</strain>
    </source>
</reference>
<dbReference type="EMBL" id="JBHSNQ010000195">
    <property type="protein sequence ID" value="MFC5543374.1"/>
    <property type="molecule type" value="Genomic_DNA"/>
</dbReference>
<proteinExistence type="predicted"/>
<comment type="caution">
    <text evidence="1">The sequence shown here is derived from an EMBL/GenBank/DDBJ whole genome shotgun (WGS) entry which is preliminary data.</text>
</comment>
<evidence type="ECO:0000313" key="2">
    <source>
        <dbReference type="Proteomes" id="UP001595978"/>
    </source>
</evidence>
<name>A0ABW0REZ1_9BACL</name>
<organism evidence="1 2">
    <name type="scientific">Ureibacillus suwonensis</name>
    <dbReference type="NCBI Taxonomy" id="313007"/>
    <lineage>
        <taxon>Bacteria</taxon>
        <taxon>Bacillati</taxon>
        <taxon>Bacillota</taxon>
        <taxon>Bacilli</taxon>
        <taxon>Bacillales</taxon>
        <taxon>Caryophanaceae</taxon>
        <taxon>Ureibacillus</taxon>
    </lineage>
</organism>
<evidence type="ECO:0000313" key="1">
    <source>
        <dbReference type="EMBL" id="MFC5543374.1"/>
    </source>
</evidence>